<dbReference type="EMBL" id="JBHTLU010000007">
    <property type="protein sequence ID" value="MFD1219126.1"/>
    <property type="molecule type" value="Genomic_DNA"/>
</dbReference>
<evidence type="ECO:0000313" key="3">
    <source>
        <dbReference type="Proteomes" id="UP001597180"/>
    </source>
</evidence>
<organism evidence="2 3">
    <name type="scientific">Paenibacillus vulneris</name>
    <dbReference type="NCBI Taxonomy" id="1133364"/>
    <lineage>
        <taxon>Bacteria</taxon>
        <taxon>Bacillati</taxon>
        <taxon>Bacillota</taxon>
        <taxon>Bacilli</taxon>
        <taxon>Bacillales</taxon>
        <taxon>Paenibacillaceae</taxon>
        <taxon>Paenibacillus</taxon>
    </lineage>
</organism>
<evidence type="ECO:0008006" key="4">
    <source>
        <dbReference type="Google" id="ProtNLM"/>
    </source>
</evidence>
<dbReference type="RefSeq" id="WP_345591531.1">
    <property type="nucleotide sequence ID" value="NZ_BAABJG010000027.1"/>
</dbReference>
<sequence>MKRSTIWLAGLFLWTSLLAAKPLHTAALPDNPPIPATALAPATSDLTVTSPTFMDAVNGWVKRISSEQGFEAWKQASWTSYPLGPGTHGWIVLLKAGTAEVGYMVIYAADPNDPTKYRLAEYGRGSKPLFSLNTLYQSLVQLELIHSSYKAERWYFGPLYAVWKVTSGTEQFIIDAKSGEVLPLTSDKQLEEVPSDKEPASSVLTKHSIMSSLQLESFDPYDRLPWVKGTPVSLDTFGTLANALKQQSRLTYVAELYNGSITLPLAVTGYHQWTNEEAFLLLEQDGPRAIPYSAASKLGKLFH</sequence>
<dbReference type="Proteomes" id="UP001597180">
    <property type="component" value="Unassembled WGS sequence"/>
</dbReference>
<keyword evidence="3" id="KW-1185">Reference proteome</keyword>
<protein>
    <recommendedName>
        <fullName evidence="4">PepSY domain-containing protein</fullName>
    </recommendedName>
</protein>
<name>A0ABW3UF42_9BACL</name>
<comment type="caution">
    <text evidence="2">The sequence shown here is derived from an EMBL/GenBank/DDBJ whole genome shotgun (WGS) entry which is preliminary data.</text>
</comment>
<evidence type="ECO:0000256" key="1">
    <source>
        <dbReference type="SAM" id="SignalP"/>
    </source>
</evidence>
<accession>A0ABW3UF42</accession>
<feature type="signal peptide" evidence="1">
    <location>
        <begin position="1"/>
        <end position="19"/>
    </location>
</feature>
<keyword evidence="1" id="KW-0732">Signal</keyword>
<proteinExistence type="predicted"/>
<evidence type="ECO:0000313" key="2">
    <source>
        <dbReference type="EMBL" id="MFD1219126.1"/>
    </source>
</evidence>
<feature type="chain" id="PRO_5046047228" description="PepSY domain-containing protein" evidence="1">
    <location>
        <begin position="20"/>
        <end position="303"/>
    </location>
</feature>
<gene>
    <name evidence="2" type="ORF">ACFQ4B_03245</name>
</gene>
<reference evidence="3" key="1">
    <citation type="journal article" date="2019" name="Int. J. Syst. Evol. Microbiol.">
        <title>The Global Catalogue of Microorganisms (GCM) 10K type strain sequencing project: providing services to taxonomists for standard genome sequencing and annotation.</title>
        <authorList>
            <consortium name="The Broad Institute Genomics Platform"/>
            <consortium name="The Broad Institute Genome Sequencing Center for Infectious Disease"/>
            <person name="Wu L."/>
            <person name="Ma J."/>
        </authorList>
    </citation>
    <scope>NUCLEOTIDE SEQUENCE [LARGE SCALE GENOMIC DNA]</scope>
    <source>
        <strain evidence="3">CCUG 53270</strain>
    </source>
</reference>